<keyword evidence="3" id="KW-1185">Reference proteome</keyword>
<dbReference type="InterPro" id="IPR012312">
    <property type="entry name" value="Hemerythrin-like"/>
</dbReference>
<feature type="domain" description="Hemerythrin-like" evidence="1">
    <location>
        <begin position="15"/>
        <end position="128"/>
    </location>
</feature>
<dbReference type="EMBL" id="CP018839">
    <property type="protein sequence ID" value="APR03109.1"/>
    <property type="molecule type" value="Genomic_DNA"/>
</dbReference>
<evidence type="ECO:0000313" key="2">
    <source>
        <dbReference type="EMBL" id="APR03109.1"/>
    </source>
</evidence>
<dbReference type="STRING" id="96773.Tchl_0236"/>
<accession>A0A1L6F870</accession>
<organism evidence="2 3">
    <name type="scientific">Thauera chlorobenzoica</name>
    <dbReference type="NCBI Taxonomy" id="96773"/>
    <lineage>
        <taxon>Bacteria</taxon>
        <taxon>Pseudomonadati</taxon>
        <taxon>Pseudomonadota</taxon>
        <taxon>Betaproteobacteria</taxon>
        <taxon>Rhodocyclales</taxon>
        <taxon>Zoogloeaceae</taxon>
        <taxon>Thauera</taxon>
    </lineage>
</organism>
<dbReference type="Pfam" id="PF01814">
    <property type="entry name" value="Hemerythrin"/>
    <property type="match status" value="1"/>
</dbReference>
<evidence type="ECO:0000313" key="3">
    <source>
        <dbReference type="Proteomes" id="UP000185739"/>
    </source>
</evidence>
<proteinExistence type="predicted"/>
<gene>
    <name evidence="2" type="ORF">Tchl_0236</name>
</gene>
<protein>
    <submittedName>
        <fullName evidence="2">TRAP dicarboxylate transporter subunit</fullName>
    </submittedName>
</protein>
<reference evidence="2 3" key="1">
    <citation type="submission" date="2016-12" db="EMBL/GenBank/DDBJ databases">
        <title>Complete genome sequence of Thauera chlorobenzoica, a Betaproteobacterium degrading haloaromatics anaerobically to CO2 and halides.</title>
        <authorList>
            <person name="Goris T."/>
            <person name="Mergelsberg M."/>
            <person name="Boll M."/>
        </authorList>
    </citation>
    <scope>NUCLEOTIDE SEQUENCE [LARGE SCALE GENOMIC DNA]</scope>
    <source>
        <strain evidence="2 3">3CB1</strain>
    </source>
</reference>
<dbReference type="Proteomes" id="UP000185739">
    <property type="component" value="Chromosome"/>
</dbReference>
<name>A0A1L6F870_9RHOO</name>
<dbReference type="Gene3D" id="1.20.120.520">
    <property type="entry name" value="nmb1532 protein domain like"/>
    <property type="match status" value="1"/>
</dbReference>
<sequence length="159" mass="18014">MGILKELEAFSELPALLSAAERARLVAQRVVEMFGQAVIEHHAEEEEELFPAVLASALPGEELELVKQLVGRLVREHREAEAIWKRLAPAVKKAAKGQSVQIDFAEVERLLRKYAEHASFEEAEFLPLSERILRRNANHMAALGLSLHMRHLPFHTRNI</sequence>
<dbReference type="KEGG" id="tcl:Tchl_0236"/>
<dbReference type="AlphaFoldDB" id="A0A1L6F870"/>
<evidence type="ECO:0000259" key="1">
    <source>
        <dbReference type="Pfam" id="PF01814"/>
    </source>
</evidence>